<evidence type="ECO:0000313" key="10">
    <source>
        <dbReference type="WBParaSite" id="Pan_g22802.t1"/>
    </source>
</evidence>
<proteinExistence type="inferred from homology"/>
<dbReference type="SUPFAM" id="SSF48264">
    <property type="entry name" value="Cytochrome P450"/>
    <property type="match status" value="1"/>
</dbReference>
<dbReference type="PRINTS" id="PR00463">
    <property type="entry name" value="EP450I"/>
</dbReference>
<protein>
    <submittedName>
        <fullName evidence="10">Unspecific monooxygenase</fullName>
    </submittedName>
</protein>
<dbReference type="GO" id="GO:0006082">
    <property type="term" value="P:organic acid metabolic process"/>
    <property type="evidence" value="ECO:0007669"/>
    <property type="project" value="TreeGrafter"/>
</dbReference>
<dbReference type="PRINTS" id="PR00385">
    <property type="entry name" value="P450"/>
</dbReference>
<evidence type="ECO:0000256" key="5">
    <source>
        <dbReference type="ARBA" id="ARBA00023004"/>
    </source>
</evidence>
<dbReference type="PROSITE" id="PS00086">
    <property type="entry name" value="CYTOCHROME_P450"/>
    <property type="match status" value="1"/>
</dbReference>
<reference evidence="9" key="1">
    <citation type="journal article" date="2013" name="Genetics">
        <title>The draft genome and transcriptome of Panagrellus redivivus are shaped by the harsh demands of a free-living lifestyle.</title>
        <authorList>
            <person name="Srinivasan J."/>
            <person name="Dillman A.R."/>
            <person name="Macchietto M.G."/>
            <person name="Heikkinen L."/>
            <person name="Lakso M."/>
            <person name="Fracchia K.M."/>
            <person name="Antoshechkin I."/>
            <person name="Mortazavi A."/>
            <person name="Wong G."/>
            <person name="Sternberg P.W."/>
        </authorList>
    </citation>
    <scope>NUCLEOTIDE SEQUENCE [LARGE SCALE GENOMIC DNA]</scope>
    <source>
        <strain evidence="9">MT8872</strain>
    </source>
</reference>
<dbReference type="InterPro" id="IPR017972">
    <property type="entry name" value="Cyt_P450_CS"/>
</dbReference>
<keyword evidence="9" id="KW-1185">Reference proteome</keyword>
<evidence type="ECO:0000256" key="2">
    <source>
        <dbReference type="ARBA" id="ARBA00010617"/>
    </source>
</evidence>
<keyword evidence="7 8" id="KW-0349">Heme</keyword>
<dbReference type="Pfam" id="PF00067">
    <property type="entry name" value="p450"/>
    <property type="match status" value="1"/>
</dbReference>
<comment type="cofactor">
    <cofactor evidence="1 7">
        <name>heme</name>
        <dbReference type="ChEBI" id="CHEBI:30413"/>
    </cofactor>
</comment>
<evidence type="ECO:0000256" key="8">
    <source>
        <dbReference type="RuleBase" id="RU000461"/>
    </source>
</evidence>
<reference evidence="10" key="2">
    <citation type="submission" date="2020-10" db="UniProtKB">
        <authorList>
            <consortium name="WormBaseParasite"/>
        </authorList>
    </citation>
    <scope>IDENTIFICATION</scope>
</reference>
<dbReference type="PANTHER" id="PTHR24300">
    <property type="entry name" value="CYTOCHROME P450 508A4-RELATED"/>
    <property type="match status" value="1"/>
</dbReference>
<evidence type="ECO:0000256" key="1">
    <source>
        <dbReference type="ARBA" id="ARBA00001971"/>
    </source>
</evidence>
<dbReference type="CDD" id="cd20617">
    <property type="entry name" value="CYP1_2-like"/>
    <property type="match status" value="1"/>
</dbReference>
<dbReference type="AlphaFoldDB" id="A0A7E4VNV7"/>
<dbReference type="InterPro" id="IPR001128">
    <property type="entry name" value="Cyt_P450"/>
</dbReference>
<dbReference type="GO" id="GO:0006805">
    <property type="term" value="P:xenobiotic metabolic process"/>
    <property type="evidence" value="ECO:0007669"/>
    <property type="project" value="TreeGrafter"/>
</dbReference>
<comment type="similarity">
    <text evidence="2 8">Belongs to the cytochrome P450 family.</text>
</comment>
<dbReference type="GO" id="GO:0005737">
    <property type="term" value="C:cytoplasm"/>
    <property type="evidence" value="ECO:0007669"/>
    <property type="project" value="TreeGrafter"/>
</dbReference>
<sequence>MGVILLAVVFVLLTVFYNCYWKRRHLPPGPMPLPLIGNAHLVSEKQFLAWTKQYGPVYTYWVSEMPVVAVNDVDVIIDTFVKDGDKYVGRPQFEEAMELFKNGSDGIIFNECEVWRDQRRFALQVLREFGLGKNQMQEQILDEFGNLMTDILEMHENGGSVDIKKSIDVCVGNMINNILFGFHFEKDKQAKFYHIKSLMLEANKPFGSFPGLLFFHRAHCYKNVPYMSKIYKTVAESRDAITEFITESIAARKANIDFEIDSKPLDFTEAFLRAQYKCEKEGVPHFFTDKQMNAVLFDLWFAGQETTSTTLGWAFCYLIKFPHVQKRLQAEIDEVVGSDRLITCDDKTKLHYANAVVAEVQRFASILPQNLLHRTVADVIIAGHKIPKHTVITHQISSVMRDERYFPEPEKFKPERFLKEDGTFFNHPGLMPFGVGKRACLGESMAKMELFLFIVNTVNQFTLFNDPKYPAKLERLPSGTIAPSHYKCLIEHRFKQN</sequence>
<dbReference type="Gene3D" id="1.10.630.10">
    <property type="entry name" value="Cytochrome P450"/>
    <property type="match status" value="1"/>
</dbReference>
<evidence type="ECO:0000256" key="6">
    <source>
        <dbReference type="ARBA" id="ARBA00023033"/>
    </source>
</evidence>
<dbReference type="GO" id="GO:0005506">
    <property type="term" value="F:iron ion binding"/>
    <property type="evidence" value="ECO:0007669"/>
    <property type="project" value="InterPro"/>
</dbReference>
<evidence type="ECO:0000256" key="3">
    <source>
        <dbReference type="ARBA" id="ARBA00022723"/>
    </source>
</evidence>
<keyword evidence="3 7" id="KW-0479">Metal-binding</keyword>
<accession>A0A7E4VNV7</accession>
<keyword evidence="5 7" id="KW-0408">Iron</keyword>
<dbReference type="FunFam" id="1.10.630.10:FF:000036">
    <property type="entry name" value="CYtochrome P450 family"/>
    <property type="match status" value="1"/>
</dbReference>
<evidence type="ECO:0000256" key="4">
    <source>
        <dbReference type="ARBA" id="ARBA00023002"/>
    </source>
</evidence>
<dbReference type="InterPro" id="IPR036396">
    <property type="entry name" value="Cyt_P450_sf"/>
</dbReference>
<organism evidence="9 10">
    <name type="scientific">Panagrellus redivivus</name>
    <name type="common">Microworm</name>
    <dbReference type="NCBI Taxonomy" id="6233"/>
    <lineage>
        <taxon>Eukaryota</taxon>
        <taxon>Metazoa</taxon>
        <taxon>Ecdysozoa</taxon>
        <taxon>Nematoda</taxon>
        <taxon>Chromadorea</taxon>
        <taxon>Rhabditida</taxon>
        <taxon>Tylenchina</taxon>
        <taxon>Panagrolaimomorpha</taxon>
        <taxon>Panagrolaimoidea</taxon>
        <taxon>Panagrolaimidae</taxon>
        <taxon>Panagrellus</taxon>
    </lineage>
</organism>
<feature type="binding site" description="axial binding residue" evidence="7">
    <location>
        <position position="440"/>
    </location>
    <ligand>
        <name>heme</name>
        <dbReference type="ChEBI" id="CHEBI:30413"/>
    </ligand>
    <ligandPart>
        <name>Fe</name>
        <dbReference type="ChEBI" id="CHEBI:18248"/>
    </ligandPart>
</feature>
<keyword evidence="6 8" id="KW-0503">Monooxygenase</keyword>
<dbReference type="PANTHER" id="PTHR24300:SF375">
    <property type="entry name" value="CYTOCHROME P450 FAMILY"/>
    <property type="match status" value="1"/>
</dbReference>
<name>A0A7E4VNV7_PANRE</name>
<dbReference type="InterPro" id="IPR002401">
    <property type="entry name" value="Cyt_P450_E_grp-I"/>
</dbReference>
<dbReference type="GO" id="GO:0020037">
    <property type="term" value="F:heme binding"/>
    <property type="evidence" value="ECO:0007669"/>
    <property type="project" value="InterPro"/>
</dbReference>
<dbReference type="Proteomes" id="UP000492821">
    <property type="component" value="Unassembled WGS sequence"/>
</dbReference>
<dbReference type="GO" id="GO:0016712">
    <property type="term" value="F:oxidoreductase activity, acting on paired donors, with incorporation or reduction of molecular oxygen, reduced flavin or flavoprotein as one donor, and incorporation of one atom of oxygen"/>
    <property type="evidence" value="ECO:0007669"/>
    <property type="project" value="TreeGrafter"/>
</dbReference>
<keyword evidence="4 8" id="KW-0560">Oxidoreductase</keyword>
<evidence type="ECO:0000256" key="7">
    <source>
        <dbReference type="PIRSR" id="PIRSR602401-1"/>
    </source>
</evidence>
<dbReference type="WBParaSite" id="Pan_g22802.t1">
    <property type="protein sequence ID" value="Pan_g22802.t1"/>
    <property type="gene ID" value="Pan_g22802"/>
</dbReference>
<evidence type="ECO:0000313" key="9">
    <source>
        <dbReference type="Proteomes" id="UP000492821"/>
    </source>
</evidence>
<dbReference type="InterPro" id="IPR050182">
    <property type="entry name" value="Cytochrome_P450_fam2"/>
</dbReference>